<protein>
    <submittedName>
        <fullName evidence="1">Unnamed protein product</fullName>
    </submittedName>
</protein>
<keyword evidence="2" id="KW-1185">Reference proteome</keyword>
<proteinExistence type="predicted"/>
<dbReference type="AlphaFoldDB" id="A0A9W6YU52"/>
<dbReference type="EMBL" id="BSXU01000996">
    <property type="protein sequence ID" value="GMG22600.1"/>
    <property type="molecule type" value="Genomic_DNA"/>
</dbReference>
<evidence type="ECO:0000313" key="2">
    <source>
        <dbReference type="Proteomes" id="UP001165063"/>
    </source>
</evidence>
<evidence type="ECO:0000313" key="1">
    <source>
        <dbReference type="EMBL" id="GMG22600.1"/>
    </source>
</evidence>
<gene>
    <name evidence="1" type="ORF">Amon01_000265400</name>
</gene>
<organism evidence="1 2">
    <name type="scientific">Ambrosiozyma monospora</name>
    <name type="common">Yeast</name>
    <name type="synonym">Endomycopsis monosporus</name>
    <dbReference type="NCBI Taxonomy" id="43982"/>
    <lineage>
        <taxon>Eukaryota</taxon>
        <taxon>Fungi</taxon>
        <taxon>Dikarya</taxon>
        <taxon>Ascomycota</taxon>
        <taxon>Saccharomycotina</taxon>
        <taxon>Pichiomycetes</taxon>
        <taxon>Pichiales</taxon>
        <taxon>Pichiaceae</taxon>
        <taxon>Ambrosiozyma</taxon>
    </lineage>
</organism>
<dbReference type="Proteomes" id="UP001165063">
    <property type="component" value="Unassembled WGS sequence"/>
</dbReference>
<name>A0A9W6YU52_AMBMO</name>
<comment type="caution">
    <text evidence="1">The sequence shown here is derived from an EMBL/GenBank/DDBJ whole genome shotgun (WGS) entry which is preliminary data.</text>
</comment>
<accession>A0A9W6YU52</accession>
<reference evidence="1" key="1">
    <citation type="submission" date="2023-04" db="EMBL/GenBank/DDBJ databases">
        <title>Ambrosiozyma monospora NBRC 1965.</title>
        <authorList>
            <person name="Ichikawa N."/>
            <person name="Sato H."/>
            <person name="Tonouchi N."/>
        </authorList>
    </citation>
    <scope>NUCLEOTIDE SEQUENCE</scope>
    <source>
        <strain evidence="1">NBRC 1965</strain>
    </source>
</reference>
<sequence>MKQGNLDSLASISQHWNLHSLVISSPMGVVDLRDVNLSGLRLLIIKMEFEALQINLGQLSSDLHVFDVVYSSQPYSDPFRLCVPCVTPKIQQLALGLGMEVAVYGSGSG</sequence>